<evidence type="ECO:0008006" key="4">
    <source>
        <dbReference type="Google" id="ProtNLM"/>
    </source>
</evidence>
<organism evidence="2 3">
    <name type="scientific">Halorientalis regularis</name>
    <dbReference type="NCBI Taxonomy" id="660518"/>
    <lineage>
        <taxon>Archaea</taxon>
        <taxon>Methanobacteriati</taxon>
        <taxon>Methanobacteriota</taxon>
        <taxon>Stenosarchaea group</taxon>
        <taxon>Halobacteria</taxon>
        <taxon>Halobacteriales</taxon>
        <taxon>Haloarculaceae</taxon>
        <taxon>Halorientalis</taxon>
    </lineage>
</organism>
<dbReference type="SUPFAM" id="SSF53474">
    <property type="entry name" value="alpha/beta-Hydrolases"/>
    <property type="match status" value="1"/>
</dbReference>
<feature type="region of interest" description="Disordered" evidence="1">
    <location>
        <begin position="1"/>
        <end position="20"/>
    </location>
</feature>
<accession>A0A1G7PZK9</accession>
<dbReference type="InterPro" id="IPR029058">
    <property type="entry name" value="AB_hydrolase_fold"/>
</dbReference>
<dbReference type="STRING" id="660518.SAMN05216218_11194"/>
<gene>
    <name evidence="2" type="ORF">SAMN05216218_11194</name>
</gene>
<dbReference type="AlphaFoldDB" id="A0A1G7PZK9"/>
<evidence type="ECO:0000313" key="2">
    <source>
        <dbReference type="EMBL" id="SDF91696.1"/>
    </source>
</evidence>
<feature type="compositionally biased region" description="Basic and acidic residues" evidence="1">
    <location>
        <begin position="1"/>
        <end position="17"/>
    </location>
</feature>
<dbReference type="EMBL" id="FNBK01000011">
    <property type="protein sequence ID" value="SDF91696.1"/>
    <property type="molecule type" value="Genomic_DNA"/>
</dbReference>
<protein>
    <recommendedName>
        <fullName evidence="4">Alpha/beta hydrolase family protein</fullName>
    </recommendedName>
</protein>
<sequence length="314" mass="32580">MTDETTHQDEQDRDSGLNRRSVLKATSVAAVGTVGLGAASGTATAEAAEAEFLGNCLADLPQAPDDAPIVDLAGDGLETRGAMPSGDDEVLFYIHGWLEDASGGGENQGQALADALAANGYGAPVVSVLWDSNTLDWWGGKDAAEAAGAEFAGWLDGYMADNPDTRVRVVGHSLGGRAAYAMLDALDGSVTSVSAIGAANDPETVCADGRFGDGIAGSADAVYNFHSKNDDIVCSAYKLLEMTEGVGCVGAECDGGWFDDGSTPDTYADVEVTDAVLNHCDYFRPDRGCVPQIVDRFDDGGADAESDDEDDGWW</sequence>
<proteinExistence type="predicted"/>
<dbReference type="OrthoDB" id="11236at2157"/>
<reference evidence="3" key="1">
    <citation type="submission" date="2016-10" db="EMBL/GenBank/DDBJ databases">
        <authorList>
            <person name="Varghese N."/>
            <person name="Submissions S."/>
        </authorList>
    </citation>
    <scope>NUCLEOTIDE SEQUENCE [LARGE SCALE GENOMIC DNA]</scope>
    <source>
        <strain evidence="3">IBRC-M 10760</strain>
    </source>
</reference>
<name>A0A1G7PZK9_9EURY</name>
<evidence type="ECO:0000256" key="1">
    <source>
        <dbReference type="SAM" id="MobiDB-lite"/>
    </source>
</evidence>
<evidence type="ECO:0000313" key="3">
    <source>
        <dbReference type="Proteomes" id="UP000199076"/>
    </source>
</evidence>
<dbReference type="PROSITE" id="PS51318">
    <property type="entry name" value="TAT"/>
    <property type="match status" value="1"/>
</dbReference>
<dbReference type="RefSeq" id="WP_092693657.1">
    <property type="nucleotide sequence ID" value="NZ_FNBK01000011.1"/>
</dbReference>
<keyword evidence="3" id="KW-1185">Reference proteome</keyword>
<dbReference type="Gene3D" id="3.40.50.1820">
    <property type="entry name" value="alpha/beta hydrolase"/>
    <property type="match status" value="1"/>
</dbReference>
<dbReference type="InterPro" id="IPR006311">
    <property type="entry name" value="TAT_signal"/>
</dbReference>
<dbReference type="Proteomes" id="UP000199076">
    <property type="component" value="Unassembled WGS sequence"/>
</dbReference>